<feature type="domain" description="Phosphotyrosine protein phosphatase I" evidence="2">
    <location>
        <begin position="3"/>
        <end position="139"/>
    </location>
</feature>
<dbReference type="Proteomes" id="UP000092256">
    <property type="component" value="Unassembled WGS sequence"/>
</dbReference>
<gene>
    <name evidence="3" type="ORF">A9K58_17800</name>
</gene>
<dbReference type="InterPro" id="IPR023485">
    <property type="entry name" value="Ptyr_pPase"/>
</dbReference>
<accession>A0A1A6XNP0</accession>
<name>A0A1A6XNP0_STEMA</name>
<dbReference type="SMART" id="SM00226">
    <property type="entry name" value="LMWPc"/>
    <property type="match status" value="1"/>
</dbReference>
<dbReference type="Gene3D" id="3.40.50.2300">
    <property type="match status" value="1"/>
</dbReference>
<dbReference type="CDD" id="cd16345">
    <property type="entry name" value="LMWP_ArsC"/>
    <property type="match status" value="1"/>
</dbReference>
<dbReference type="InterPro" id="IPR036196">
    <property type="entry name" value="Ptyr_pPase_sf"/>
</dbReference>
<keyword evidence="1" id="KW-0059">Arsenical resistance</keyword>
<dbReference type="Pfam" id="PF01451">
    <property type="entry name" value="LMWPc"/>
    <property type="match status" value="1"/>
</dbReference>
<organism evidence="3 4">
    <name type="scientific">Stenotrophomonas maltophilia</name>
    <name type="common">Pseudomonas maltophilia</name>
    <name type="synonym">Xanthomonas maltophilia</name>
    <dbReference type="NCBI Taxonomy" id="40324"/>
    <lineage>
        <taxon>Bacteria</taxon>
        <taxon>Pseudomonadati</taxon>
        <taxon>Pseudomonadota</taxon>
        <taxon>Gammaproteobacteria</taxon>
        <taxon>Lysobacterales</taxon>
        <taxon>Lysobacteraceae</taxon>
        <taxon>Stenotrophomonas</taxon>
        <taxon>Stenotrophomonas maltophilia group</taxon>
    </lineage>
</organism>
<protein>
    <submittedName>
        <fullName evidence="3">ArsC family transcriptional regulator</fullName>
    </submittedName>
</protein>
<comment type="caution">
    <text evidence="3">The sequence shown here is derived from an EMBL/GenBank/DDBJ whole genome shotgun (WGS) entry which is preliminary data.</text>
</comment>
<evidence type="ECO:0000313" key="3">
    <source>
        <dbReference type="EMBL" id="OBU64229.1"/>
    </source>
</evidence>
<reference evidence="3 4" key="1">
    <citation type="submission" date="2016-05" db="EMBL/GenBank/DDBJ databases">
        <title>Draft Genome Sequences of Stenotrophomonas maltophilia Strains Sm32COP, Sm41DVV, Sm46PAILV, SmF3, SmF22, SmSOFb1 and SmCVFa1, Isolated from Different Manures, in France.</title>
        <authorList>
            <person name="Nazaret S."/>
            <person name="Bodilis J."/>
        </authorList>
    </citation>
    <scope>NUCLEOTIDE SEQUENCE [LARGE SCALE GENOMIC DNA]</scope>
    <source>
        <strain evidence="3 4">Sm46PAILV</strain>
    </source>
</reference>
<dbReference type="GO" id="GO:0046685">
    <property type="term" value="P:response to arsenic-containing substance"/>
    <property type="evidence" value="ECO:0007669"/>
    <property type="project" value="UniProtKB-KW"/>
</dbReference>
<evidence type="ECO:0000313" key="4">
    <source>
        <dbReference type="Proteomes" id="UP000092256"/>
    </source>
</evidence>
<dbReference type="EMBL" id="LYVJ01000016">
    <property type="protein sequence ID" value="OBU64229.1"/>
    <property type="molecule type" value="Genomic_DNA"/>
</dbReference>
<proteinExistence type="predicted"/>
<dbReference type="SUPFAM" id="SSF52788">
    <property type="entry name" value="Phosphotyrosine protein phosphatases I"/>
    <property type="match status" value="1"/>
</dbReference>
<dbReference type="PANTHER" id="PTHR43428">
    <property type="entry name" value="ARSENATE REDUCTASE"/>
    <property type="match status" value="1"/>
</dbReference>
<evidence type="ECO:0000259" key="2">
    <source>
        <dbReference type="SMART" id="SM00226"/>
    </source>
</evidence>
<dbReference type="AlphaFoldDB" id="A0A1A6XNP0"/>
<dbReference type="RefSeq" id="WP_065200638.1">
    <property type="nucleotide sequence ID" value="NZ_LYVJ01000016.1"/>
</dbReference>
<sequence>MPRNVLFLCTGNSARSVLAESTLRAWGGERFNAFSAGSQPTGQVNPRAIAQLQAEGMPVEGLRSKSWDAFVDAAPMDLVITVCDSAAAEACPLVFGDFIRSHWGQPDPAAVGGSEADQAAAFAQAHAIVKARLRALLELTDAVWADRNALQRALDRIGQLQPNQGVP</sequence>
<dbReference type="PANTHER" id="PTHR43428:SF1">
    <property type="entry name" value="ARSENATE REDUCTASE"/>
    <property type="match status" value="1"/>
</dbReference>
<evidence type="ECO:0000256" key="1">
    <source>
        <dbReference type="ARBA" id="ARBA00022849"/>
    </source>
</evidence>